<dbReference type="Gene3D" id="3.90.25.10">
    <property type="entry name" value="UDP-galactose 4-epimerase, domain 1"/>
    <property type="match status" value="1"/>
</dbReference>
<keyword evidence="2" id="KW-1185">Reference proteome</keyword>
<protein>
    <submittedName>
        <fullName evidence="1">Uncharacterized protein</fullName>
    </submittedName>
</protein>
<dbReference type="RefSeq" id="WP_215792124.1">
    <property type="nucleotide sequence ID" value="NZ_JAHKKG010000010.1"/>
</dbReference>
<dbReference type="PANTHER" id="PTHR43162">
    <property type="match status" value="1"/>
</dbReference>
<reference evidence="1 2" key="1">
    <citation type="submission" date="2021-06" db="EMBL/GenBank/DDBJ databases">
        <title>Actinoplanes lichenicola sp. nov., and Actinoplanes ovalisporus sp. nov., isolated from lichen in Thailand.</title>
        <authorList>
            <person name="Saeng-In P."/>
            <person name="Kanchanasin P."/>
            <person name="Yuki M."/>
            <person name="Kudo T."/>
            <person name="Ohkuma M."/>
            <person name="Phongsopitanun W."/>
            <person name="Tanasupawat S."/>
        </authorList>
    </citation>
    <scope>NUCLEOTIDE SEQUENCE [LARGE SCALE GENOMIC DNA]</scope>
    <source>
        <strain evidence="1 2">NBRC 110975</strain>
    </source>
</reference>
<evidence type="ECO:0000313" key="1">
    <source>
        <dbReference type="EMBL" id="MBU2667858.1"/>
    </source>
</evidence>
<dbReference type="PANTHER" id="PTHR43162:SF1">
    <property type="entry name" value="PRESTALK A DIFFERENTIATION PROTEIN A"/>
    <property type="match status" value="1"/>
</dbReference>
<dbReference type="Proteomes" id="UP001519654">
    <property type="component" value="Unassembled WGS sequence"/>
</dbReference>
<dbReference type="EMBL" id="JAHKKG010000010">
    <property type="protein sequence ID" value="MBU2667858.1"/>
    <property type="molecule type" value="Genomic_DNA"/>
</dbReference>
<organism evidence="1 2">
    <name type="scientific">Paractinoplanes bogorensis</name>
    <dbReference type="NCBI Taxonomy" id="1610840"/>
    <lineage>
        <taxon>Bacteria</taxon>
        <taxon>Bacillati</taxon>
        <taxon>Actinomycetota</taxon>
        <taxon>Actinomycetes</taxon>
        <taxon>Micromonosporales</taxon>
        <taxon>Micromonosporaceae</taxon>
        <taxon>Paractinoplanes</taxon>
    </lineage>
</organism>
<dbReference type="SUPFAM" id="SSF51735">
    <property type="entry name" value="NAD(P)-binding Rossmann-fold domains"/>
    <property type="match status" value="1"/>
</dbReference>
<sequence length="269" mass="28662">MTRTVLVTGARGKTGREVAAQLLRSGIAVRAGSSAPSAEVRFDWDDPTGWPAATDGVDAIYLVRPDRPDAPELVGALTRLHPGIPVVLLSEQGADLLPPGHWARRVEDAVTSRASSWTLLRASWFHQVLTDPRFYRDSIRDDSVLSLSTGGGAIAWVDTRDIAAVAVAALAGHGEHAGRAYTLTGPAALDVGTVAKELSSRLGRTIHAEDPEVSGDGDPWMAEVLADLRERLVRGDFATVSPAVEQVTGRSPISIEEFIGAHADEWGPR</sequence>
<dbReference type="InterPro" id="IPR036291">
    <property type="entry name" value="NAD(P)-bd_dom_sf"/>
</dbReference>
<evidence type="ECO:0000313" key="2">
    <source>
        <dbReference type="Proteomes" id="UP001519654"/>
    </source>
</evidence>
<accession>A0ABS5YWP1</accession>
<name>A0ABS5YWP1_9ACTN</name>
<proteinExistence type="predicted"/>
<comment type="caution">
    <text evidence="1">The sequence shown here is derived from an EMBL/GenBank/DDBJ whole genome shotgun (WGS) entry which is preliminary data.</text>
</comment>
<gene>
    <name evidence="1" type="ORF">KOI35_30535</name>
</gene>
<dbReference type="InterPro" id="IPR051604">
    <property type="entry name" value="Ergot_Alk_Oxidoreductase"/>
</dbReference>
<dbReference type="Gene3D" id="3.40.50.720">
    <property type="entry name" value="NAD(P)-binding Rossmann-like Domain"/>
    <property type="match status" value="1"/>
</dbReference>